<gene>
    <name evidence="3" type="ORF">CGZ75_01465</name>
</gene>
<dbReference type="InterPro" id="IPR000415">
    <property type="entry name" value="Nitroreductase-like"/>
</dbReference>
<reference evidence="3 4" key="1">
    <citation type="submission" date="2017-07" db="EMBL/GenBank/DDBJ databases">
        <title>Paenibacillus herberti R33 genome sequencing and assembly.</title>
        <authorList>
            <person name="Su W."/>
        </authorList>
    </citation>
    <scope>NUCLEOTIDE SEQUENCE [LARGE SCALE GENOMIC DNA]</scope>
    <source>
        <strain evidence="3 4">R33</strain>
    </source>
</reference>
<proteinExistence type="predicted"/>
<keyword evidence="4" id="KW-1185">Reference proteome</keyword>
<dbReference type="AlphaFoldDB" id="A0A229P022"/>
<accession>A0A229P022</accession>
<name>A0A229P022_9BACL</name>
<dbReference type="Gene3D" id="3.40.109.10">
    <property type="entry name" value="NADH Oxidase"/>
    <property type="match status" value="1"/>
</dbReference>
<feature type="compositionally biased region" description="Polar residues" evidence="1">
    <location>
        <begin position="47"/>
        <end position="56"/>
    </location>
</feature>
<dbReference type="InterPro" id="IPR029479">
    <property type="entry name" value="Nitroreductase"/>
</dbReference>
<dbReference type="Pfam" id="PF00881">
    <property type="entry name" value="Nitroreductase"/>
    <property type="match status" value="1"/>
</dbReference>
<dbReference type="SUPFAM" id="SSF55469">
    <property type="entry name" value="FMN-dependent nitroreductase-like"/>
    <property type="match status" value="1"/>
</dbReference>
<organism evidence="3 4">
    <name type="scientific">Paenibacillus herberti</name>
    <dbReference type="NCBI Taxonomy" id="1619309"/>
    <lineage>
        <taxon>Bacteria</taxon>
        <taxon>Bacillati</taxon>
        <taxon>Bacillota</taxon>
        <taxon>Bacilli</taxon>
        <taxon>Bacillales</taxon>
        <taxon>Paenibacillaceae</taxon>
        <taxon>Paenibacillus</taxon>
    </lineage>
</organism>
<evidence type="ECO:0000313" key="4">
    <source>
        <dbReference type="Proteomes" id="UP000215145"/>
    </source>
</evidence>
<sequence>MMTNEQKTNIPGMDKLLGTLKGHRSIRRYTDDPVTTEQLDHILNSAQMASSSSHTYSPFLKFGDNTDR</sequence>
<evidence type="ECO:0000256" key="1">
    <source>
        <dbReference type="SAM" id="MobiDB-lite"/>
    </source>
</evidence>
<feature type="domain" description="Nitroreductase" evidence="2">
    <location>
        <begin position="21"/>
        <end position="56"/>
    </location>
</feature>
<protein>
    <recommendedName>
        <fullName evidence="2">Nitroreductase domain-containing protein</fullName>
    </recommendedName>
</protein>
<dbReference type="RefSeq" id="WP_089522482.1">
    <property type="nucleotide sequence ID" value="NZ_NMUQ01000001.1"/>
</dbReference>
<evidence type="ECO:0000259" key="2">
    <source>
        <dbReference type="Pfam" id="PF00881"/>
    </source>
</evidence>
<dbReference type="EMBL" id="NMUQ01000001">
    <property type="protein sequence ID" value="OXM15437.1"/>
    <property type="molecule type" value="Genomic_DNA"/>
</dbReference>
<dbReference type="GO" id="GO:0016491">
    <property type="term" value="F:oxidoreductase activity"/>
    <property type="evidence" value="ECO:0007669"/>
    <property type="project" value="InterPro"/>
</dbReference>
<comment type="caution">
    <text evidence="3">The sequence shown here is derived from an EMBL/GenBank/DDBJ whole genome shotgun (WGS) entry which is preliminary data.</text>
</comment>
<evidence type="ECO:0000313" key="3">
    <source>
        <dbReference type="EMBL" id="OXM15437.1"/>
    </source>
</evidence>
<dbReference type="Proteomes" id="UP000215145">
    <property type="component" value="Unassembled WGS sequence"/>
</dbReference>
<feature type="region of interest" description="Disordered" evidence="1">
    <location>
        <begin position="47"/>
        <end position="68"/>
    </location>
</feature>